<dbReference type="EMBL" id="CALSDN010000001">
    <property type="protein sequence ID" value="CAH6718615.1"/>
    <property type="molecule type" value="Genomic_DNA"/>
</dbReference>
<evidence type="ECO:0000313" key="2">
    <source>
        <dbReference type="Proteomes" id="UP001152531"/>
    </source>
</evidence>
<organism evidence="1 2">
    <name type="scientific">[Candida] jaroonii</name>
    <dbReference type="NCBI Taxonomy" id="467808"/>
    <lineage>
        <taxon>Eukaryota</taxon>
        <taxon>Fungi</taxon>
        <taxon>Dikarya</taxon>
        <taxon>Ascomycota</taxon>
        <taxon>Saccharomycotina</taxon>
        <taxon>Pichiomycetes</taxon>
        <taxon>Debaryomycetaceae</taxon>
        <taxon>Yamadazyma</taxon>
    </lineage>
</organism>
<comment type="caution">
    <text evidence="1">The sequence shown here is derived from an EMBL/GenBank/DDBJ whole genome shotgun (WGS) entry which is preliminary data.</text>
</comment>
<keyword evidence="2" id="KW-1185">Reference proteome</keyword>
<dbReference type="Proteomes" id="UP001152531">
    <property type="component" value="Unassembled WGS sequence"/>
</dbReference>
<protein>
    <submittedName>
        <fullName evidence="1">Uncharacterized protein</fullName>
    </submittedName>
</protein>
<reference evidence="1" key="1">
    <citation type="submission" date="2022-06" db="EMBL/GenBank/DDBJ databases">
        <authorList>
            <person name="Legras J.-L."/>
            <person name="Devillers H."/>
            <person name="Grondin C."/>
        </authorList>
    </citation>
    <scope>NUCLEOTIDE SEQUENCE</scope>
    <source>
        <strain evidence="1">CLIB 1444</strain>
    </source>
</reference>
<proteinExistence type="predicted"/>
<name>A0ACA9Y1Z9_9ASCO</name>
<evidence type="ECO:0000313" key="1">
    <source>
        <dbReference type="EMBL" id="CAH6718615.1"/>
    </source>
</evidence>
<sequence length="674" mass="76302">MFESISLSSTIGGNGNPYKVNNRQDNQNHPDLESIQGSTDEDLDPAEFLSPQSPELLAQNKTNDSHINPITEEDKERSVEPKLSSNASISTETVEPSDEEFNESMLFSLNLAIPLQQHNHNQSSESPLQYLQENFNKLENDLQVQTRLHKQALDNGSEKLHKIRHKIGNILDSISENQYSLHELYQTESNYNSQMLKKFKKWDDKRNKLIKKIQSIKSEDNEFGIKLSKLLDESSDLDHEINQLEVRLLSLKTKKKLLATEIKDTSSVLESRTSKYVKAFEELDRNGEVAILEVLRSNGVIEDKARELIRSTPVAAGFVDHYMNKQSHRQVEIPKPFNESLRRKSMSPPLKSGTTTSISPVQSQAVSQGNNVSSMGMQAYEPPSDFTSPQHTGIQSNQTIGTAAYQPVGMEAYEPPSISNEPEFSNQSHSSVPYDKGFNKGLEASEKFKRQLNQIFELYIKPLLEQKTKYQHLPSMSVDDSSNTIKTKIDLAPILSFIEHKIEAYVELSRQTGIKSTVYHKGSVLWKDTYSLIQTRENELQGSMIMSRNEVEKTIGGVLINSLNEVFTSLDKSEEPVSRVIENEAHALISALSMLPPSFKDKRLEYESKLQERRKVQPKIDLTTSINSTYDDSSSDYLYNINSNAIEHKVLKPTPRVSQPISHKMSNNKLVKGE</sequence>
<gene>
    <name evidence="1" type="ORF">CLIB1444_01S10704</name>
</gene>
<accession>A0ACA9Y1Z9</accession>